<name>A0ABN7S820_OIKDI</name>
<keyword evidence="2" id="KW-1185">Reference proteome</keyword>
<dbReference type="EMBL" id="OU015568">
    <property type="protein sequence ID" value="CAG5090650.1"/>
    <property type="molecule type" value="Genomic_DNA"/>
</dbReference>
<protein>
    <submittedName>
        <fullName evidence="1">Oidioi.mRNA.OKI2018_I69.PAR.g12675.t1.cds</fullName>
    </submittedName>
</protein>
<dbReference type="PANTHER" id="PTHR46018">
    <property type="entry name" value="ZINC PHOSPHODIESTERASE ELAC PROTEIN 1"/>
    <property type="match status" value="1"/>
</dbReference>
<sequence length="321" mass="36436">MCLLDGSHQPDTKLVSEARDTNSLMEAVKKVKYEYPTIEVYGPVGLRRYLRVALQLSRSRLACKYVVHELVPTKAQVEGSHPSFESWNPPANDDFERYYNELPGRQIYPENFHGQNIWKLCKDGNNVTVTAVELLHHAPSFGFVFEESSVKGLLDKDRLAEFGLRNSPLCGKLARGMEVEHDGRIIKPCDVQRPEVKGRKVAILGDSRDSNLASNYCHEADLIMHEATLENDLESTAIEHGHSTPRLAVEFARKCGARKLVLNHFSQRYRSEKDEKYDLEESITDRILLTQAKQSALELGESEDFVDIARDLKVIDVLRAK</sequence>
<dbReference type="PANTHER" id="PTHR46018:SF2">
    <property type="entry name" value="ZINC PHOSPHODIESTERASE ELAC PROTEIN 1"/>
    <property type="match status" value="1"/>
</dbReference>
<proteinExistence type="predicted"/>
<dbReference type="InterPro" id="IPR036866">
    <property type="entry name" value="RibonucZ/Hydroxyglut_hydro"/>
</dbReference>
<reference evidence="1 2" key="1">
    <citation type="submission" date="2021-04" db="EMBL/GenBank/DDBJ databases">
        <authorList>
            <person name="Bliznina A."/>
        </authorList>
    </citation>
    <scope>NUCLEOTIDE SEQUENCE [LARGE SCALE GENOMIC DNA]</scope>
</reference>
<organism evidence="1 2">
    <name type="scientific">Oikopleura dioica</name>
    <name type="common">Tunicate</name>
    <dbReference type="NCBI Taxonomy" id="34765"/>
    <lineage>
        <taxon>Eukaryota</taxon>
        <taxon>Metazoa</taxon>
        <taxon>Chordata</taxon>
        <taxon>Tunicata</taxon>
        <taxon>Appendicularia</taxon>
        <taxon>Copelata</taxon>
        <taxon>Oikopleuridae</taxon>
        <taxon>Oikopleura</taxon>
    </lineage>
</organism>
<gene>
    <name evidence="1" type="ORF">OKIOD_LOCUS4233</name>
</gene>
<dbReference type="Proteomes" id="UP001158576">
    <property type="component" value="Chromosome PAR"/>
</dbReference>
<dbReference type="SUPFAM" id="SSF56281">
    <property type="entry name" value="Metallo-hydrolase/oxidoreductase"/>
    <property type="match status" value="1"/>
</dbReference>
<evidence type="ECO:0000313" key="1">
    <source>
        <dbReference type="EMBL" id="CAG5090650.1"/>
    </source>
</evidence>
<dbReference type="Gene3D" id="3.60.15.10">
    <property type="entry name" value="Ribonuclease Z/Hydroxyacylglutathione hydrolase-like"/>
    <property type="match status" value="1"/>
</dbReference>
<accession>A0ABN7S820</accession>
<evidence type="ECO:0000313" key="2">
    <source>
        <dbReference type="Proteomes" id="UP001158576"/>
    </source>
</evidence>